<sequence>MAQATPTTNRSGRIAAAILLAIAIGLGAAATQIDYAFSSDPLGPKAVPLILSGLLALFALYYWFRPGGAEAFPQGPLLLRSFVFIATCFVAVALLDLVGFLPAMTVLIGVTAYLFGATPQGAAVIGVVQAAFWFACFKYALGTYLPMGTLFSGG</sequence>
<feature type="transmembrane region" description="Helical" evidence="1">
    <location>
        <begin position="121"/>
        <end position="141"/>
    </location>
</feature>
<evidence type="ECO:0000256" key="1">
    <source>
        <dbReference type="SAM" id="Phobius"/>
    </source>
</evidence>
<dbReference type="RefSeq" id="WP_316018544.1">
    <property type="nucleotide sequence ID" value="NZ_JAWDID010000015.1"/>
</dbReference>
<evidence type="ECO:0000313" key="4">
    <source>
        <dbReference type="Proteomes" id="UP001254257"/>
    </source>
</evidence>
<feature type="transmembrane region" description="Helical" evidence="1">
    <location>
        <begin position="46"/>
        <end position="64"/>
    </location>
</feature>
<reference evidence="3 4" key="1">
    <citation type="submission" date="2023-09" db="EMBL/GenBank/DDBJ databases">
        <title>Whole genome shotgun sequencing (WGS) of Bosea sp. ZW T0_25, isolated from stored onions (Allium cepa).</title>
        <authorList>
            <person name="Stoll D.A."/>
            <person name="Huch M."/>
        </authorList>
    </citation>
    <scope>NUCLEOTIDE SEQUENCE [LARGE SCALE GENOMIC DNA]</scope>
    <source>
        <strain evidence="3 4">ZW T0_25</strain>
    </source>
</reference>
<proteinExistence type="predicted"/>
<dbReference type="Proteomes" id="UP001254257">
    <property type="component" value="Unassembled WGS sequence"/>
</dbReference>
<keyword evidence="1" id="KW-0812">Transmembrane</keyword>
<comment type="caution">
    <text evidence="3">The sequence shown here is derived from an EMBL/GenBank/DDBJ whole genome shotgun (WGS) entry which is preliminary data.</text>
</comment>
<feature type="domain" description="DUF1468" evidence="2">
    <location>
        <begin position="14"/>
        <end position="146"/>
    </location>
</feature>
<keyword evidence="1" id="KW-1133">Transmembrane helix</keyword>
<evidence type="ECO:0000259" key="2">
    <source>
        <dbReference type="Pfam" id="PF07331"/>
    </source>
</evidence>
<protein>
    <submittedName>
        <fullName evidence="3">Tripartite tricarboxylate transporter TctB family protein</fullName>
    </submittedName>
</protein>
<name>A0ABU3S7E3_9HYPH</name>
<accession>A0ABU3S7E3</accession>
<dbReference type="EMBL" id="JAWDID010000015">
    <property type="protein sequence ID" value="MDU0340697.1"/>
    <property type="molecule type" value="Genomic_DNA"/>
</dbReference>
<keyword evidence="4" id="KW-1185">Reference proteome</keyword>
<feature type="transmembrane region" description="Helical" evidence="1">
    <location>
        <begin position="84"/>
        <end position="115"/>
    </location>
</feature>
<evidence type="ECO:0000313" key="3">
    <source>
        <dbReference type="EMBL" id="MDU0340697.1"/>
    </source>
</evidence>
<dbReference type="Pfam" id="PF07331">
    <property type="entry name" value="TctB"/>
    <property type="match status" value="1"/>
</dbReference>
<dbReference type="InterPro" id="IPR009936">
    <property type="entry name" value="DUF1468"/>
</dbReference>
<keyword evidence="1" id="KW-0472">Membrane</keyword>
<gene>
    <name evidence="3" type="ORF">RKE40_12420</name>
</gene>
<organism evidence="3 4">
    <name type="scientific">Bosea rubneri</name>
    <dbReference type="NCBI Taxonomy" id="3075434"/>
    <lineage>
        <taxon>Bacteria</taxon>
        <taxon>Pseudomonadati</taxon>
        <taxon>Pseudomonadota</taxon>
        <taxon>Alphaproteobacteria</taxon>
        <taxon>Hyphomicrobiales</taxon>
        <taxon>Boseaceae</taxon>
        <taxon>Bosea</taxon>
    </lineage>
</organism>